<dbReference type="InterPro" id="IPR050640">
    <property type="entry name" value="Bact_2-comp_sensor_kinase"/>
</dbReference>
<dbReference type="InterPro" id="IPR010559">
    <property type="entry name" value="Sig_transdc_His_kin_internal"/>
</dbReference>
<keyword evidence="1" id="KW-0812">Transmembrane</keyword>
<dbReference type="Pfam" id="PF06580">
    <property type="entry name" value="His_kinase"/>
    <property type="match status" value="1"/>
</dbReference>
<name>A0A562TR06_9SPHI</name>
<dbReference type="GO" id="GO:0000155">
    <property type="term" value="F:phosphorelay sensor kinase activity"/>
    <property type="evidence" value="ECO:0007669"/>
    <property type="project" value="InterPro"/>
</dbReference>
<comment type="caution">
    <text evidence="3">The sequence shown here is derived from an EMBL/GenBank/DDBJ whole genome shotgun (WGS) entry which is preliminary data.</text>
</comment>
<organism evidence="3 4">
    <name type="scientific">Mucilaginibacter frigoritolerans</name>
    <dbReference type="NCBI Taxonomy" id="652788"/>
    <lineage>
        <taxon>Bacteria</taxon>
        <taxon>Pseudomonadati</taxon>
        <taxon>Bacteroidota</taxon>
        <taxon>Sphingobacteriia</taxon>
        <taxon>Sphingobacteriales</taxon>
        <taxon>Sphingobacteriaceae</taxon>
        <taxon>Mucilaginibacter</taxon>
    </lineage>
</organism>
<dbReference type="Proteomes" id="UP000317010">
    <property type="component" value="Unassembled WGS sequence"/>
</dbReference>
<feature type="domain" description="Signal transduction histidine kinase internal region" evidence="2">
    <location>
        <begin position="157"/>
        <end position="234"/>
    </location>
</feature>
<evidence type="ECO:0000313" key="4">
    <source>
        <dbReference type="Proteomes" id="UP000317010"/>
    </source>
</evidence>
<dbReference type="PANTHER" id="PTHR34220">
    <property type="entry name" value="SENSOR HISTIDINE KINASE YPDA"/>
    <property type="match status" value="1"/>
</dbReference>
<keyword evidence="4" id="KW-1185">Reference proteome</keyword>
<reference evidence="3 4" key="1">
    <citation type="submission" date="2019-07" db="EMBL/GenBank/DDBJ databases">
        <title>Genomic Encyclopedia of Archaeal and Bacterial Type Strains, Phase II (KMG-II): from individual species to whole genera.</title>
        <authorList>
            <person name="Goeker M."/>
        </authorList>
    </citation>
    <scope>NUCLEOTIDE SEQUENCE [LARGE SCALE GENOMIC DNA]</scope>
    <source>
        <strain evidence="3 4">ATCC BAA-1854</strain>
    </source>
</reference>
<gene>
    <name evidence="3" type="ORF">JN11_04247</name>
</gene>
<accession>A0A562TR06</accession>
<dbReference type="PANTHER" id="PTHR34220:SF7">
    <property type="entry name" value="SENSOR HISTIDINE KINASE YPDA"/>
    <property type="match status" value="1"/>
</dbReference>
<evidence type="ECO:0000256" key="1">
    <source>
        <dbReference type="SAM" id="Phobius"/>
    </source>
</evidence>
<keyword evidence="3" id="KW-0808">Transferase</keyword>
<protein>
    <submittedName>
        <fullName evidence="3">Histidine kinase</fullName>
    </submittedName>
</protein>
<dbReference type="EMBL" id="VLLI01000014">
    <property type="protein sequence ID" value="TWI95972.1"/>
    <property type="molecule type" value="Genomic_DNA"/>
</dbReference>
<evidence type="ECO:0000259" key="2">
    <source>
        <dbReference type="Pfam" id="PF06580"/>
    </source>
</evidence>
<proteinExistence type="predicted"/>
<dbReference type="RefSeq" id="WP_144915783.1">
    <property type="nucleotide sequence ID" value="NZ_VLLI01000014.1"/>
</dbReference>
<keyword evidence="3" id="KW-0418">Kinase</keyword>
<keyword evidence="1" id="KW-0472">Membrane</keyword>
<evidence type="ECO:0000313" key="3">
    <source>
        <dbReference type="EMBL" id="TWI95972.1"/>
    </source>
</evidence>
<feature type="transmembrane region" description="Helical" evidence="1">
    <location>
        <begin position="12"/>
        <end position="31"/>
    </location>
</feature>
<dbReference type="GO" id="GO:0016020">
    <property type="term" value="C:membrane"/>
    <property type="evidence" value="ECO:0007669"/>
    <property type="project" value="InterPro"/>
</dbReference>
<feature type="transmembrane region" description="Helical" evidence="1">
    <location>
        <begin position="79"/>
        <end position="97"/>
    </location>
</feature>
<sequence>MGQGIKIKKYLEPIIHVFIWGCLFFTLWRTAQTLGPFRKSDGSIYPILIWSETLNLALFYFNALYLIPRFISIQRYGTYFLWVISLYVMVVGLNAVLDHFYAISLLSTEKEPLLSEVIINVESKLFVLSLSLGYGLTKQWLKEEIIRQRLIKEKLTAELKYLRGQINPHFLFNTLNMAYSSAIKSGDNVTADIVEKLSGLMRYVLYESNSEEVLLESEINYVNSFINLQIQRLSPELVSQVKYQLNGEWANYKIAPIILIPFIENVFKHGIILSKKSDVSIIINLDANVLILETKNKITTVADKPSPGIGLKNAGERLQLLYSNRHTLSISNDNDIFYVKLAIQL</sequence>
<dbReference type="OrthoDB" id="9792992at2"/>
<keyword evidence="1" id="KW-1133">Transmembrane helix</keyword>
<feature type="transmembrane region" description="Helical" evidence="1">
    <location>
        <begin position="43"/>
        <end position="67"/>
    </location>
</feature>
<dbReference type="AlphaFoldDB" id="A0A562TR06"/>